<dbReference type="EMBL" id="JBHSJB010000023">
    <property type="protein sequence ID" value="MFC5056648.1"/>
    <property type="molecule type" value="Genomic_DNA"/>
</dbReference>
<keyword evidence="3" id="KW-1185">Reference proteome</keyword>
<comment type="caution">
    <text evidence="2">The sequence shown here is derived from an EMBL/GenBank/DDBJ whole genome shotgun (WGS) entry which is preliminary data.</text>
</comment>
<proteinExistence type="predicted"/>
<evidence type="ECO:0000313" key="2">
    <source>
        <dbReference type="EMBL" id="MFC5056648.1"/>
    </source>
</evidence>
<evidence type="ECO:0000256" key="1">
    <source>
        <dbReference type="SAM" id="SignalP"/>
    </source>
</evidence>
<feature type="signal peptide" evidence="1">
    <location>
        <begin position="1"/>
        <end position="29"/>
    </location>
</feature>
<name>A0ABV9Y1S5_9PSEU</name>
<protein>
    <submittedName>
        <fullName evidence="2">Uncharacterized protein</fullName>
    </submittedName>
</protein>
<organism evidence="2 3">
    <name type="scientific">Saccharothrix xinjiangensis</name>
    <dbReference type="NCBI Taxonomy" id="204798"/>
    <lineage>
        <taxon>Bacteria</taxon>
        <taxon>Bacillati</taxon>
        <taxon>Actinomycetota</taxon>
        <taxon>Actinomycetes</taxon>
        <taxon>Pseudonocardiales</taxon>
        <taxon>Pseudonocardiaceae</taxon>
        <taxon>Saccharothrix</taxon>
    </lineage>
</organism>
<keyword evidence="1" id="KW-0732">Signal</keyword>
<dbReference type="Proteomes" id="UP001595833">
    <property type="component" value="Unassembled WGS sequence"/>
</dbReference>
<reference evidence="3" key="1">
    <citation type="journal article" date="2019" name="Int. J. Syst. Evol. Microbiol.">
        <title>The Global Catalogue of Microorganisms (GCM) 10K type strain sequencing project: providing services to taxonomists for standard genome sequencing and annotation.</title>
        <authorList>
            <consortium name="The Broad Institute Genomics Platform"/>
            <consortium name="The Broad Institute Genome Sequencing Center for Infectious Disease"/>
            <person name="Wu L."/>
            <person name="Ma J."/>
        </authorList>
    </citation>
    <scope>NUCLEOTIDE SEQUENCE [LARGE SCALE GENOMIC DNA]</scope>
    <source>
        <strain evidence="3">KCTC 12848</strain>
    </source>
</reference>
<sequence length="107" mass="11372">MNLRKTIAGVTVALGSTAVALGLGGTAQAADVGVEARPDVEAEPGRVARVDDVLLVDTNELGEHVRLLKPRDLGPKGISRQVRQVVPPLAEKARRDLPVDLRVEVDH</sequence>
<gene>
    <name evidence="2" type="ORF">ACFPFM_23225</name>
</gene>
<evidence type="ECO:0000313" key="3">
    <source>
        <dbReference type="Proteomes" id="UP001595833"/>
    </source>
</evidence>
<dbReference type="RefSeq" id="WP_344034391.1">
    <property type="nucleotide sequence ID" value="NZ_BAAAKE010000001.1"/>
</dbReference>
<accession>A0ABV9Y1S5</accession>
<feature type="chain" id="PRO_5045377835" evidence="1">
    <location>
        <begin position="30"/>
        <end position="107"/>
    </location>
</feature>